<dbReference type="VEuPathDB" id="FungiDB:BD410DRAFT_490201"/>
<protein>
    <submittedName>
        <fullName evidence="1">Uncharacterized protein</fullName>
    </submittedName>
</protein>
<proteinExistence type="predicted"/>
<dbReference type="EMBL" id="ML170205">
    <property type="protein sequence ID" value="TDL18658.1"/>
    <property type="molecule type" value="Genomic_DNA"/>
</dbReference>
<accession>A0A4Y7PU90</accession>
<organism evidence="1 2">
    <name type="scientific">Rickenella mellea</name>
    <dbReference type="NCBI Taxonomy" id="50990"/>
    <lineage>
        <taxon>Eukaryota</taxon>
        <taxon>Fungi</taxon>
        <taxon>Dikarya</taxon>
        <taxon>Basidiomycota</taxon>
        <taxon>Agaricomycotina</taxon>
        <taxon>Agaricomycetes</taxon>
        <taxon>Hymenochaetales</taxon>
        <taxon>Rickenellaceae</taxon>
        <taxon>Rickenella</taxon>
    </lineage>
</organism>
<sequence length="174" mass="19891">MWFPLTRMSWRCLCDGYHRRFGDVTHKCPNDIDPQKELILIVDEGSIRHPSSASGHLAHNILRLHQRRQIHTGFVPRCMVYGACPTTEQVASGQASKIKYFDMKSSRVLRLVDVCLPSCQRLNLLRGRGCQTNLSNMVSVVICHPFWEATLLRVPTKKTSSTFVLNAKWQLKTV</sequence>
<reference evidence="1 2" key="1">
    <citation type="submission" date="2018-06" db="EMBL/GenBank/DDBJ databases">
        <title>A transcriptomic atlas of mushroom development highlights an independent origin of complex multicellularity.</title>
        <authorList>
            <consortium name="DOE Joint Genome Institute"/>
            <person name="Krizsan K."/>
            <person name="Almasi E."/>
            <person name="Merenyi Z."/>
            <person name="Sahu N."/>
            <person name="Viragh M."/>
            <person name="Koszo T."/>
            <person name="Mondo S."/>
            <person name="Kiss B."/>
            <person name="Balint B."/>
            <person name="Kues U."/>
            <person name="Barry K."/>
            <person name="Hegedus J.C."/>
            <person name="Henrissat B."/>
            <person name="Johnson J."/>
            <person name="Lipzen A."/>
            <person name="Ohm R."/>
            <person name="Nagy I."/>
            <person name="Pangilinan J."/>
            <person name="Yan J."/>
            <person name="Xiong Y."/>
            <person name="Grigoriev I.V."/>
            <person name="Hibbett D.S."/>
            <person name="Nagy L.G."/>
        </authorList>
    </citation>
    <scope>NUCLEOTIDE SEQUENCE [LARGE SCALE GENOMIC DNA]</scope>
    <source>
        <strain evidence="1 2">SZMC22713</strain>
    </source>
</reference>
<dbReference type="Proteomes" id="UP000294933">
    <property type="component" value="Unassembled WGS sequence"/>
</dbReference>
<gene>
    <name evidence="1" type="ORF">BD410DRAFT_490201</name>
</gene>
<dbReference type="AlphaFoldDB" id="A0A4Y7PU90"/>
<name>A0A4Y7PU90_9AGAM</name>
<keyword evidence="2" id="KW-1185">Reference proteome</keyword>
<evidence type="ECO:0000313" key="1">
    <source>
        <dbReference type="EMBL" id="TDL18658.1"/>
    </source>
</evidence>
<evidence type="ECO:0000313" key="2">
    <source>
        <dbReference type="Proteomes" id="UP000294933"/>
    </source>
</evidence>